<proteinExistence type="inferred from homology"/>
<keyword evidence="2 6" id="KW-0489">Methyltransferase</keyword>
<dbReference type="EMBL" id="AMFJ01000360">
    <property type="protein sequence ID" value="EKE28195.1"/>
    <property type="molecule type" value="Genomic_DNA"/>
</dbReference>
<dbReference type="PRINTS" id="PR00506">
    <property type="entry name" value="D21N6MTFRASE"/>
</dbReference>
<organism evidence="6">
    <name type="scientific">uncultured bacterium</name>
    <name type="common">gcode 4</name>
    <dbReference type="NCBI Taxonomy" id="1234023"/>
    <lineage>
        <taxon>Bacteria</taxon>
        <taxon>environmental samples</taxon>
    </lineage>
</organism>
<accession>K2GXP6</accession>
<evidence type="ECO:0000256" key="1">
    <source>
        <dbReference type="ARBA" id="ARBA00006594"/>
    </source>
</evidence>
<keyword evidence="3 6" id="KW-0808">Transferase</keyword>
<dbReference type="Gene3D" id="3.40.50.150">
    <property type="entry name" value="Vaccinia Virus protein VP39"/>
    <property type="match status" value="1"/>
</dbReference>
<dbReference type="Pfam" id="PF01555">
    <property type="entry name" value="N6_N4_Mtase"/>
    <property type="match status" value="1"/>
</dbReference>
<comment type="similarity">
    <text evidence="1">Belongs to the N(4)/N(6)-methyltransferase family.</text>
</comment>
<dbReference type="SUPFAM" id="SSF53335">
    <property type="entry name" value="S-adenosyl-L-methionine-dependent methyltransferases"/>
    <property type="match status" value="1"/>
</dbReference>
<dbReference type="InterPro" id="IPR029063">
    <property type="entry name" value="SAM-dependent_MTases_sf"/>
</dbReference>
<dbReference type="InterPro" id="IPR002052">
    <property type="entry name" value="DNA_methylase_N6_adenine_CS"/>
</dbReference>
<dbReference type="GO" id="GO:0003677">
    <property type="term" value="F:DNA binding"/>
    <property type="evidence" value="ECO:0007669"/>
    <property type="project" value="InterPro"/>
</dbReference>
<evidence type="ECO:0000256" key="4">
    <source>
        <dbReference type="ARBA" id="ARBA00022691"/>
    </source>
</evidence>
<dbReference type="PROSITE" id="PS00092">
    <property type="entry name" value="N6_MTASE"/>
    <property type="match status" value="1"/>
</dbReference>
<comment type="caution">
    <text evidence="6">The sequence shown here is derived from an EMBL/GenBank/DDBJ whole genome shotgun (WGS) entry which is preliminary data.</text>
</comment>
<evidence type="ECO:0000259" key="5">
    <source>
        <dbReference type="Pfam" id="PF01555"/>
    </source>
</evidence>
<dbReference type="AlphaFoldDB" id="K2GXP6"/>
<dbReference type="GO" id="GO:0008170">
    <property type="term" value="F:N-methyltransferase activity"/>
    <property type="evidence" value="ECO:0007669"/>
    <property type="project" value="InterPro"/>
</dbReference>
<evidence type="ECO:0000313" key="6">
    <source>
        <dbReference type="EMBL" id="EKE28195.1"/>
    </source>
</evidence>
<protein>
    <submittedName>
        <fullName evidence="6">Methyltransferase</fullName>
    </submittedName>
</protein>
<sequence length="600" mass="73768">MEGNNNWKYLIKEETVSGLTTLLLDIKNNHNQDELIEKIKDLETQISKLQKTKKYWLVWEMEKEPEQIVLDCQRKLPILKEVKDKFLKSDESWKANILIEWDNFHALQVLNYTHKESIDLIYIDPPYNTWNANEWKYNDKYIDDNDTYRHSKWLNFMSKRLTLSKELLKENWLIFISIDDNEQAQLKLLCDEIFWSDNFIANIIWQSKTWSSDAKGIDTITEYILVYAKNKLLPEFTKNADWYDKKRYKLRDEYFSERWPYYLDNLDRWWLRYHDSLNYAISIPDWSSIFPNWRSEFLNDGWTWKWWRQKVKWWLENGYIIFKKSKSKNNWWWVYYKNYLYSDNEGNLLERWTPHKNVISNLKTWDGASSIKNIFWFHVFKYSKPTELIKYFIKSVNLPKDAIILDYFAWSWTTWHSVLELNKEYWLDLKFIICTNNEWNICEEVTFERIKKVSKGYSNDKWAKTEWLGWNLKYYKTDFVEVENVQLIDDKQKLELTYKAWEVIAIKEWTYHEISKTPYFQFFENNKKLVWIYFIESSKWMDQFKNTLKQLSKSKNESVIYIFSYSEPEYSCKDFNVPNLRIEWIPEPILKIYKELNKKI</sequence>
<dbReference type="InterPro" id="IPR002295">
    <property type="entry name" value="N4/N6-MTase_EcoPI_Mod-like"/>
</dbReference>
<dbReference type="GO" id="GO:0032259">
    <property type="term" value="P:methylation"/>
    <property type="evidence" value="ECO:0007669"/>
    <property type="project" value="UniProtKB-KW"/>
</dbReference>
<name>K2GXP6_9BACT</name>
<feature type="domain" description="DNA methylase N-4/N-6" evidence="5">
    <location>
        <begin position="118"/>
        <end position="442"/>
    </location>
</feature>
<keyword evidence="4" id="KW-0949">S-adenosyl-L-methionine</keyword>
<gene>
    <name evidence="6" type="ORF">ACD_3C00086G0039</name>
</gene>
<dbReference type="InterPro" id="IPR002941">
    <property type="entry name" value="DNA_methylase_N4/N6"/>
</dbReference>
<evidence type="ECO:0000256" key="3">
    <source>
        <dbReference type="ARBA" id="ARBA00022679"/>
    </source>
</evidence>
<reference evidence="6" key="1">
    <citation type="journal article" date="2012" name="Science">
        <title>Fermentation, hydrogen, and sulfur metabolism in multiple uncultivated bacterial phyla.</title>
        <authorList>
            <person name="Wrighton K.C."/>
            <person name="Thomas B.C."/>
            <person name="Sharon I."/>
            <person name="Miller C.S."/>
            <person name="Castelle C.J."/>
            <person name="VerBerkmoes N.C."/>
            <person name="Wilkins M.J."/>
            <person name="Hettich R.L."/>
            <person name="Lipton M.S."/>
            <person name="Williams K.H."/>
            <person name="Long P.E."/>
            <person name="Banfield J.F."/>
        </authorList>
    </citation>
    <scope>NUCLEOTIDE SEQUENCE [LARGE SCALE GENOMIC DNA]</scope>
</reference>
<evidence type="ECO:0000256" key="2">
    <source>
        <dbReference type="ARBA" id="ARBA00022603"/>
    </source>
</evidence>